<proteinExistence type="predicted"/>
<name>A0ABY0VUP6_9PSED</name>
<dbReference type="Pfam" id="PF13391">
    <property type="entry name" value="HNH_2"/>
    <property type="match status" value="1"/>
</dbReference>
<dbReference type="Pfam" id="PF09400">
    <property type="entry name" value="DUF2002"/>
    <property type="match status" value="1"/>
</dbReference>
<feature type="domain" description="HNH nuclease" evidence="2">
    <location>
        <begin position="338"/>
        <end position="385"/>
    </location>
</feature>
<dbReference type="GeneID" id="46431471"/>
<keyword evidence="4" id="KW-1185">Reference proteome</keyword>
<dbReference type="InterPro" id="IPR018994">
    <property type="entry name" value="DUF2002"/>
</dbReference>
<evidence type="ECO:0000259" key="2">
    <source>
        <dbReference type="Pfam" id="PF13391"/>
    </source>
</evidence>
<dbReference type="Proteomes" id="UP000182476">
    <property type="component" value="Chromosome I"/>
</dbReference>
<evidence type="ECO:0000256" key="1">
    <source>
        <dbReference type="SAM" id="MobiDB-lite"/>
    </source>
</evidence>
<dbReference type="Gene3D" id="3.90.1150.40">
    <property type="entry name" value="Protein of unknown function DUF2002"/>
    <property type="match status" value="1"/>
</dbReference>
<sequence>MKLPPQQINMLLEKIGFTVIDDNKKKYIWQYKNGEPLFVNMEAVSGTSAVVIHPHWMSQVSELQAIPGVIPGADYVHHSNMNVFPKRLNRGIKPIPYGLPITLEDESSLLGLLGVLYPSLETKQVDSLPPASVSDTPPQESQFISHSELLAWFEQHTGQVLTWEQLQQAPGTVTISAKGIYKPKELVYALSISQRLDSPYSDQKPVYQENGSWHYSYAQEESPRGDSASLFTNLGLKKCMDDGVPVAVLVQLSKKPKITTYRMLGLAKVISWKDGFFTLESTTLAEDGIKASPTAEDPSSYSPTGVEDNRERTLREITKRQGQGAFRSGLLTAYEGRCAITGSSVKQVLEAAHITPFLGPETNHIGNGLLLRSDLHTLWDRGLIYLCEDLKLQLKPSLETSEYFDLAGKKIRARTGDAPGLSMGAVRAHREWCSSID</sequence>
<feature type="region of interest" description="Disordered" evidence="1">
    <location>
        <begin position="288"/>
        <end position="310"/>
    </location>
</feature>
<organism evidence="3 4">
    <name type="scientific">Pseudomonas mandelii</name>
    <dbReference type="NCBI Taxonomy" id="75612"/>
    <lineage>
        <taxon>Bacteria</taxon>
        <taxon>Pseudomonadati</taxon>
        <taxon>Pseudomonadota</taxon>
        <taxon>Gammaproteobacteria</taxon>
        <taxon>Pseudomonadales</taxon>
        <taxon>Pseudomonadaceae</taxon>
        <taxon>Pseudomonas</taxon>
    </lineage>
</organism>
<dbReference type="InterPro" id="IPR003615">
    <property type="entry name" value="HNH_nuc"/>
</dbReference>
<evidence type="ECO:0000313" key="4">
    <source>
        <dbReference type="Proteomes" id="UP000182476"/>
    </source>
</evidence>
<accession>A0ABY0VUP6</accession>
<dbReference type="EMBL" id="LT629796">
    <property type="protein sequence ID" value="SDU56438.1"/>
    <property type="molecule type" value="Genomic_DNA"/>
</dbReference>
<protein>
    <recommendedName>
        <fullName evidence="2">HNH nuclease domain-containing protein</fullName>
    </recommendedName>
</protein>
<gene>
    <name evidence="3" type="ORF">SAMN04489801_4471</name>
</gene>
<dbReference type="SUPFAM" id="SSF159894">
    <property type="entry name" value="YgaC/TfoX-N like"/>
    <property type="match status" value="1"/>
</dbReference>
<reference evidence="3 4" key="1">
    <citation type="submission" date="2016-10" db="EMBL/GenBank/DDBJ databases">
        <authorList>
            <person name="Varghese N."/>
            <person name="Submissions S."/>
        </authorList>
    </citation>
    <scope>NUCLEOTIDE SEQUENCE [LARGE SCALE GENOMIC DNA]</scope>
    <source>
        <strain evidence="3 4">LMG 21607</strain>
    </source>
</reference>
<dbReference type="RefSeq" id="WP_083376207.1">
    <property type="nucleotide sequence ID" value="NZ_LT629796.1"/>
</dbReference>
<evidence type="ECO:0000313" key="3">
    <source>
        <dbReference type="EMBL" id="SDU56438.1"/>
    </source>
</evidence>